<dbReference type="STRING" id="1965070.A0A443QRP5"/>
<feature type="non-terminal residue" evidence="11">
    <location>
        <position position="651"/>
    </location>
</feature>
<feature type="transmembrane region" description="Helical" evidence="9">
    <location>
        <begin position="262"/>
        <end position="285"/>
    </location>
</feature>
<dbReference type="InterPro" id="IPR020846">
    <property type="entry name" value="MFS_dom"/>
</dbReference>
<feature type="transmembrane region" description="Helical" evidence="9">
    <location>
        <begin position="399"/>
        <end position="419"/>
    </location>
</feature>
<feature type="transmembrane region" description="Helical" evidence="9">
    <location>
        <begin position="498"/>
        <end position="522"/>
    </location>
</feature>
<sequence length="651" mass="70864">MDKKADENMASRRIGRDEEVGVVSVTMDPPSETTEINEESRSDDNKKEVNINNGKNDMSDESKFEVIALDWSEYSEFLDELQTLVKHKRLESNLAQEDNKSFTSLHHSRRTLSLDNDFPTMARNKKRKWSNIRVPLSYTRRSLSLSMSSLIHDNQRNQLSSHQIWSLIYLAFLSFATFASVSIIAPFFPREASQKGMTESVSGMVFAVYGFLLMLMSPVMGKILPHVGIKFVLMAGILVEGVANILFGTLDRINDTTMFTFFAFAVRIIEAIGAAAVSTSSYSYLMKIFPDSIGVAFGLTETCVGLGMSLGPGIGGGLYALGGYGLPFYVLGVVVLVNIPICCSDLSIEKLTYFKLLKIPEIVAICIVIVVSSQSLAFLDPTIEPHLRQFDIPPQYVGLVFLLVSATYAICAPITGYVAGRTEKKLLIMLFGTILTTIGLFLIGPAPFVPFEPGFTLTTTVMALLGIACAIAFIPTFETILVTAIGRGFADDISTHSLVSGLWSSMYALGDVTGPLLGGVLFEAVGFALASTIMGGFALTAALSVAIVWLCSSGGEWRSLAESDSSPGSRDNLISGTFTKNITAMKADSGIAEFDSSPKKYGAKSNTIEACKITPTFDESRSSQEEIEKCLKSHPYTRHFSETSNLLQSRS</sequence>
<dbReference type="AlphaFoldDB" id="A0A443QRP5"/>
<organism evidence="11 12">
    <name type="scientific">Dinothrombium tinctorium</name>
    <dbReference type="NCBI Taxonomy" id="1965070"/>
    <lineage>
        <taxon>Eukaryota</taxon>
        <taxon>Metazoa</taxon>
        <taxon>Ecdysozoa</taxon>
        <taxon>Arthropoda</taxon>
        <taxon>Chelicerata</taxon>
        <taxon>Arachnida</taxon>
        <taxon>Acari</taxon>
        <taxon>Acariformes</taxon>
        <taxon>Trombidiformes</taxon>
        <taxon>Prostigmata</taxon>
        <taxon>Anystina</taxon>
        <taxon>Parasitengona</taxon>
        <taxon>Trombidioidea</taxon>
        <taxon>Trombidiidae</taxon>
        <taxon>Dinothrombium</taxon>
    </lineage>
</organism>
<evidence type="ECO:0000256" key="7">
    <source>
        <dbReference type="ARBA" id="ARBA00023136"/>
    </source>
</evidence>
<dbReference type="EMBL" id="NCKU01004627">
    <property type="protein sequence ID" value="RWS05685.1"/>
    <property type="molecule type" value="Genomic_DNA"/>
</dbReference>
<evidence type="ECO:0000313" key="12">
    <source>
        <dbReference type="Proteomes" id="UP000285301"/>
    </source>
</evidence>
<feature type="transmembrane region" description="Helical" evidence="9">
    <location>
        <begin position="297"/>
        <end position="320"/>
    </location>
</feature>
<dbReference type="InterPro" id="IPR001958">
    <property type="entry name" value="Tet-R_TetA/multi-R_MdtG-like"/>
</dbReference>
<evidence type="ECO:0000256" key="8">
    <source>
        <dbReference type="SAM" id="MobiDB-lite"/>
    </source>
</evidence>
<dbReference type="InterPro" id="IPR011701">
    <property type="entry name" value="MFS"/>
</dbReference>
<proteinExistence type="inferred from homology"/>
<dbReference type="Proteomes" id="UP000285301">
    <property type="component" value="Unassembled WGS sequence"/>
</dbReference>
<feature type="compositionally biased region" description="Basic and acidic residues" evidence="8">
    <location>
        <begin position="1"/>
        <end position="19"/>
    </location>
</feature>
<gene>
    <name evidence="11" type="ORF">B4U79_10048</name>
</gene>
<accession>A0A443QRP5</accession>
<feature type="transmembrane region" description="Helical" evidence="9">
    <location>
        <begin position="461"/>
        <end position="486"/>
    </location>
</feature>
<evidence type="ECO:0000313" key="11">
    <source>
        <dbReference type="EMBL" id="RWS05685.1"/>
    </source>
</evidence>
<dbReference type="SUPFAM" id="SSF103473">
    <property type="entry name" value="MFS general substrate transporter"/>
    <property type="match status" value="1"/>
</dbReference>
<evidence type="ECO:0000256" key="2">
    <source>
        <dbReference type="ARBA" id="ARBA00006829"/>
    </source>
</evidence>
<dbReference type="Pfam" id="PF07690">
    <property type="entry name" value="MFS_1"/>
    <property type="match status" value="2"/>
</dbReference>
<keyword evidence="12" id="KW-1185">Reference proteome</keyword>
<dbReference type="GO" id="GO:0016020">
    <property type="term" value="C:membrane"/>
    <property type="evidence" value="ECO:0007669"/>
    <property type="project" value="UniProtKB-SubCell"/>
</dbReference>
<dbReference type="InterPro" id="IPR050930">
    <property type="entry name" value="MFS_Vesicular_Transporter"/>
</dbReference>
<evidence type="ECO:0000256" key="6">
    <source>
        <dbReference type="ARBA" id="ARBA00022989"/>
    </source>
</evidence>
<feature type="transmembrane region" description="Helical" evidence="9">
    <location>
        <begin position="200"/>
        <end position="219"/>
    </location>
</feature>
<dbReference type="Gene3D" id="1.20.1250.20">
    <property type="entry name" value="MFS general substrate transporter like domains"/>
    <property type="match status" value="2"/>
</dbReference>
<keyword evidence="6 9" id="KW-1133">Transmembrane helix</keyword>
<evidence type="ECO:0000259" key="10">
    <source>
        <dbReference type="PROSITE" id="PS50850"/>
    </source>
</evidence>
<dbReference type="PROSITE" id="PS50850">
    <property type="entry name" value="MFS"/>
    <property type="match status" value="1"/>
</dbReference>
<feature type="transmembrane region" description="Helical" evidence="9">
    <location>
        <begin position="528"/>
        <end position="551"/>
    </location>
</feature>
<evidence type="ECO:0000256" key="1">
    <source>
        <dbReference type="ARBA" id="ARBA00004141"/>
    </source>
</evidence>
<keyword evidence="4 9" id="KW-0812">Transmembrane</keyword>
<reference evidence="11 12" key="1">
    <citation type="journal article" date="2018" name="Gigascience">
        <title>Genomes of trombidid mites reveal novel predicted allergens and laterally-transferred genes associated with secondary metabolism.</title>
        <authorList>
            <person name="Dong X."/>
            <person name="Chaisiri K."/>
            <person name="Xia D."/>
            <person name="Armstrong S.D."/>
            <person name="Fang Y."/>
            <person name="Donnelly M.J."/>
            <person name="Kadowaki T."/>
            <person name="McGarry J.W."/>
            <person name="Darby A.C."/>
            <person name="Makepeace B.L."/>
        </authorList>
    </citation>
    <scope>NUCLEOTIDE SEQUENCE [LARGE SCALE GENOMIC DNA]</scope>
    <source>
        <strain evidence="11">UoL-WK</strain>
    </source>
</reference>
<protein>
    <submittedName>
        <fullName evidence="11">MFS-type transporter-like protein</fullName>
    </submittedName>
</protein>
<evidence type="ECO:0000256" key="5">
    <source>
        <dbReference type="ARBA" id="ARBA00022775"/>
    </source>
</evidence>
<dbReference type="PRINTS" id="PR01035">
    <property type="entry name" value="TCRTETA"/>
</dbReference>
<comment type="caution">
    <text evidence="11">The sequence shown here is derived from an EMBL/GenBank/DDBJ whole genome shotgun (WGS) entry which is preliminary data.</text>
</comment>
<dbReference type="OrthoDB" id="6511931at2759"/>
<evidence type="ECO:0000256" key="9">
    <source>
        <dbReference type="SAM" id="Phobius"/>
    </source>
</evidence>
<keyword evidence="3" id="KW-0813">Transport</keyword>
<keyword evidence="7 9" id="KW-0472">Membrane</keyword>
<feature type="domain" description="Major facilitator superfamily (MFS) profile" evidence="10">
    <location>
        <begin position="166"/>
        <end position="651"/>
    </location>
</feature>
<comment type="similarity">
    <text evidence="2">Belongs to the major facilitator superfamily. Vesicular transporter family.</text>
</comment>
<comment type="subcellular location">
    <subcellularLocation>
        <location evidence="1">Membrane</location>
        <topology evidence="1">Multi-pass membrane protein</topology>
    </subcellularLocation>
</comment>
<feature type="region of interest" description="Disordered" evidence="8">
    <location>
        <begin position="1"/>
        <end position="56"/>
    </location>
</feature>
<dbReference type="PANTHER" id="PTHR23506">
    <property type="entry name" value="GH10249P"/>
    <property type="match status" value="1"/>
</dbReference>
<dbReference type="PANTHER" id="PTHR23506:SF28">
    <property type="entry name" value="MFS-TYPE TRANSPORTER SLC18B1-LIKE PROTEIN"/>
    <property type="match status" value="1"/>
</dbReference>
<feature type="compositionally biased region" description="Basic and acidic residues" evidence="8">
    <location>
        <begin position="38"/>
        <end position="49"/>
    </location>
</feature>
<evidence type="ECO:0000256" key="3">
    <source>
        <dbReference type="ARBA" id="ARBA00022448"/>
    </source>
</evidence>
<dbReference type="GO" id="GO:0022857">
    <property type="term" value="F:transmembrane transporter activity"/>
    <property type="evidence" value="ECO:0007669"/>
    <property type="project" value="InterPro"/>
</dbReference>
<feature type="transmembrane region" description="Helical" evidence="9">
    <location>
        <begin position="326"/>
        <end position="347"/>
    </location>
</feature>
<keyword evidence="5" id="KW-0532">Neurotransmitter transport</keyword>
<feature type="transmembrane region" description="Helical" evidence="9">
    <location>
        <begin position="426"/>
        <end position="449"/>
    </location>
</feature>
<dbReference type="InterPro" id="IPR036259">
    <property type="entry name" value="MFS_trans_sf"/>
</dbReference>
<name>A0A443QRP5_9ACAR</name>
<feature type="transmembrane region" description="Helical" evidence="9">
    <location>
        <begin position="231"/>
        <end position="250"/>
    </location>
</feature>
<evidence type="ECO:0000256" key="4">
    <source>
        <dbReference type="ARBA" id="ARBA00022692"/>
    </source>
</evidence>
<feature type="transmembrane region" description="Helical" evidence="9">
    <location>
        <begin position="359"/>
        <end position="379"/>
    </location>
</feature>
<feature type="transmembrane region" description="Helical" evidence="9">
    <location>
        <begin position="164"/>
        <end position="188"/>
    </location>
</feature>